<proteinExistence type="inferred from homology"/>
<dbReference type="InterPro" id="IPR002347">
    <property type="entry name" value="SDR_fam"/>
</dbReference>
<evidence type="ECO:0000256" key="1">
    <source>
        <dbReference type="ARBA" id="ARBA00006484"/>
    </source>
</evidence>
<dbReference type="PANTHER" id="PTHR43477">
    <property type="entry name" value="DIHYDROANTICAPSIN 7-DEHYDROGENASE"/>
    <property type="match status" value="1"/>
</dbReference>
<organism evidence="3 4">
    <name type="scientific">Marinomonas rhodophyticola</name>
    <dbReference type="NCBI Taxonomy" id="2992803"/>
    <lineage>
        <taxon>Bacteria</taxon>
        <taxon>Pseudomonadati</taxon>
        <taxon>Pseudomonadota</taxon>
        <taxon>Gammaproteobacteria</taxon>
        <taxon>Oceanospirillales</taxon>
        <taxon>Oceanospirillaceae</taxon>
        <taxon>Marinomonas</taxon>
    </lineage>
</organism>
<dbReference type="PRINTS" id="PR00080">
    <property type="entry name" value="SDRFAMILY"/>
</dbReference>
<sequence>MKKVALVTGCSSGIGLYITNHLLSTGWSVIGMSRRHPDCVEFSEYFTHIAVDLAETQALTQALAKIDKVDAIVHAAGLLRVGTYDQMSLEDGAMMWQIHLNAAAAIVQGLAPCMDNGGRIVLIGSRVASGAAAKSLYAASKSAFVGFSRSIAAELAKRAITVNVVSPAATDTPMLHDSNREGSAPVLPPFGRYVKPEEIAGTVGFLLSDAAASITGQQIVVCAGSSL</sequence>
<dbReference type="Pfam" id="PF13561">
    <property type="entry name" value="adh_short_C2"/>
    <property type="match status" value="1"/>
</dbReference>
<evidence type="ECO:0000313" key="4">
    <source>
        <dbReference type="Proteomes" id="UP001431181"/>
    </source>
</evidence>
<dbReference type="EMBL" id="JAPEUL010000004">
    <property type="protein sequence ID" value="MCW4627861.1"/>
    <property type="molecule type" value="Genomic_DNA"/>
</dbReference>
<gene>
    <name evidence="3" type="ORF">ONZ52_02010</name>
</gene>
<name>A0ABT3KBE9_9GAMM</name>
<evidence type="ECO:0000313" key="3">
    <source>
        <dbReference type="EMBL" id="MCW4627861.1"/>
    </source>
</evidence>
<dbReference type="Proteomes" id="UP001431181">
    <property type="component" value="Unassembled WGS sequence"/>
</dbReference>
<reference evidence="3" key="1">
    <citation type="submission" date="2022-11" db="EMBL/GenBank/DDBJ databases">
        <title>Marinomonas sp. nov., isolated from marine algae.</title>
        <authorList>
            <person name="Choi D.G."/>
            <person name="Kim J.M."/>
            <person name="Lee J.K."/>
            <person name="Baek J.H."/>
            <person name="Jeon C.O."/>
        </authorList>
    </citation>
    <scope>NUCLEOTIDE SEQUENCE</scope>
    <source>
        <strain evidence="3">KJ51-3</strain>
    </source>
</reference>
<evidence type="ECO:0000256" key="2">
    <source>
        <dbReference type="ARBA" id="ARBA00023002"/>
    </source>
</evidence>
<accession>A0ABT3KBE9</accession>
<dbReference type="SUPFAM" id="SSF51735">
    <property type="entry name" value="NAD(P)-binding Rossmann-fold domains"/>
    <property type="match status" value="1"/>
</dbReference>
<dbReference type="InterPro" id="IPR036291">
    <property type="entry name" value="NAD(P)-bd_dom_sf"/>
</dbReference>
<dbReference type="InterPro" id="IPR051122">
    <property type="entry name" value="SDR_DHRS6-like"/>
</dbReference>
<dbReference type="Gene3D" id="3.40.50.720">
    <property type="entry name" value="NAD(P)-binding Rossmann-like Domain"/>
    <property type="match status" value="1"/>
</dbReference>
<keyword evidence="2" id="KW-0560">Oxidoreductase</keyword>
<dbReference type="CDD" id="cd05233">
    <property type="entry name" value="SDR_c"/>
    <property type="match status" value="1"/>
</dbReference>
<dbReference type="RefSeq" id="WP_265216962.1">
    <property type="nucleotide sequence ID" value="NZ_JAPEUL010000004.1"/>
</dbReference>
<keyword evidence="4" id="KW-1185">Reference proteome</keyword>
<comment type="similarity">
    <text evidence="1">Belongs to the short-chain dehydrogenases/reductases (SDR) family.</text>
</comment>
<protein>
    <submittedName>
        <fullName evidence="3">SDR family oxidoreductase</fullName>
    </submittedName>
</protein>
<dbReference type="PANTHER" id="PTHR43477:SF1">
    <property type="entry name" value="DIHYDROANTICAPSIN 7-DEHYDROGENASE"/>
    <property type="match status" value="1"/>
</dbReference>
<dbReference type="PRINTS" id="PR00081">
    <property type="entry name" value="GDHRDH"/>
</dbReference>
<comment type="caution">
    <text evidence="3">The sequence shown here is derived from an EMBL/GenBank/DDBJ whole genome shotgun (WGS) entry which is preliminary data.</text>
</comment>